<evidence type="ECO:0000256" key="9">
    <source>
        <dbReference type="ARBA" id="ARBA00023211"/>
    </source>
</evidence>
<dbReference type="RefSeq" id="WP_117159719.1">
    <property type="nucleotide sequence ID" value="NZ_QVID01000002.1"/>
</dbReference>
<evidence type="ECO:0000259" key="11">
    <source>
        <dbReference type="PROSITE" id="PS50975"/>
    </source>
</evidence>
<name>A0A3E1Q6L8_9FLAO</name>
<evidence type="ECO:0000313" key="13">
    <source>
        <dbReference type="Proteomes" id="UP000261082"/>
    </source>
</evidence>
<dbReference type="Gene3D" id="3.30.1490.20">
    <property type="entry name" value="ATP-grasp fold, A domain"/>
    <property type="match status" value="1"/>
</dbReference>
<evidence type="ECO:0000256" key="6">
    <source>
        <dbReference type="ARBA" id="ARBA00022741"/>
    </source>
</evidence>
<dbReference type="EMBL" id="QVID01000002">
    <property type="protein sequence ID" value="RFN57770.1"/>
    <property type="molecule type" value="Genomic_DNA"/>
</dbReference>
<dbReference type="InterPro" id="IPR013815">
    <property type="entry name" value="ATP_grasp_subdomain_1"/>
</dbReference>
<dbReference type="PROSITE" id="PS50975">
    <property type="entry name" value="ATP_GRASP"/>
    <property type="match status" value="1"/>
</dbReference>
<organism evidence="12 13">
    <name type="scientific">Marixanthomonas ophiurae</name>
    <dbReference type="NCBI Taxonomy" id="387659"/>
    <lineage>
        <taxon>Bacteria</taxon>
        <taxon>Pseudomonadati</taxon>
        <taxon>Bacteroidota</taxon>
        <taxon>Flavobacteriia</taxon>
        <taxon>Flavobacteriales</taxon>
        <taxon>Flavobacteriaceae</taxon>
        <taxon>Marixanthomonas</taxon>
    </lineage>
</organism>
<feature type="domain" description="ATP-grasp" evidence="11">
    <location>
        <begin position="135"/>
        <end position="326"/>
    </location>
</feature>
<dbReference type="Gene3D" id="3.30.470.20">
    <property type="entry name" value="ATP-grasp fold, B domain"/>
    <property type="match status" value="1"/>
</dbReference>
<sequence>MKIAFIINDHVTEKPNYTTPALGYAAYKRDHNVFFIGVGELAYASDGHLSARCKTITGKKFNNQETYFKAVQKEEFTKITSAELDVLFLRNDPSDEIDEREWAQNAAFIFGEIAMQDKVLVLNHPSTLASAVNKMYFQHFPEILRPKTIITRDQQEIKDFFKEQKQKMILKPLQGSGGKNVFMMDSKSEKNLSQTIDAICRDGFVIAQEYLPEAKNGDTRLFLMNGVPLQSADGKYAIMQRVNASGDIRSNIHAGGKPQKVKMTDQILELAEIVRPKLVQDGMFLVGIDIVGDKLMEINVFSPGGLNVMGEMYKTDFAVEVIKSIEKKVHYNDTYEDYLFNSRLATM</sequence>
<dbReference type="PANTHER" id="PTHR21621">
    <property type="entry name" value="RIBOSOMAL PROTEIN S6 MODIFICATION PROTEIN"/>
    <property type="match status" value="1"/>
</dbReference>
<keyword evidence="7 10" id="KW-0067">ATP-binding</keyword>
<dbReference type="Pfam" id="PF02955">
    <property type="entry name" value="GSH-S_ATP"/>
    <property type="match status" value="1"/>
</dbReference>
<proteinExistence type="inferred from homology"/>
<dbReference type="Gene3D" id="3.40.50.20">
    <property type="match status" value="1"/>
</dbReference>
<evidence type="ECO:0000256" key="10">
    <source>
        <dbReference type="HAMAP-Rule" id="MF_00162"/>
    </source>
</evidence>
<reference evidence="12 13" key="1">
    <citation type="journal article" date="2007" name="Int. J. Syst. Evol. Microbiol.">
        <title>Marixanthomonas ophiurae gen. nov., sp. nov., a marine bacterium of the family Flavobacteriaceae isolated from a deep-sea brittle star.</title>
        <authorList>
            <person name="Romanenko L.A."/>
            <person name="Uchino M."/>
            <person name="Frolova G.M."/>
            <person name="Mikhailov V.V."/>
        </authorList>
    </citation>
    <scope>NUCLEOTIDE SEQUENCE [LARGE SCALE GENOMIC DNA]</scope>
    <source>
        <strain evidence="12 13">KMM 3046</strain>
    </source>
</reference>
<dbReference type="Proteomes" id="UP000261082">
    <property type="component" value="Unassembled WGS sequence"/>
</dbReference>
<comment type="cofactor">
    <cofactor evidence="1">
        <name>Mn(2+)</name>
        <dbReference type="ChEBI" id="CHEBI:29035"/>
    </cofactor>
</comment>
<dbReference type="GO" id="GO:0004363">
    <property type="term" value="F:glutathione synthase activity"/>
    <property type="evidence" value="ECO:0007669"/>
    <property type="project" value="UniProtKB-UniRule"/>
</dbReference>
<dbReference type="EC" id="6.3.2.3" evidence="10"/>
<gene>
    <name evidence="10" type="primary">gshB</name>
    <name evidence="12" type="ORF">DZ858_11010</name>
</gene>
<comment type="pathway">
    <text evidence="10">Sulfur metabolism; glutathione biosynthesis; glutathione from L-cysteine and L-glutamate: step 2/2.</text>
</comment>
<dbReference type="InterPro" id="IPR006284">
    <property type="entry name" value="Glut_synth_pro"/>
</dbReference>
<keyword evidence="6 10" id="KW-0547">Nucleotide-binding</keyword>
<dbReference type="PANTHER" id="PTHR21621:SF4">
    <property type="entry name" value="GLUTATHIONE SYNTHETASE"/>
    <property type="match status" value="1"/>
</dbReference>
<keyword evidence="13" id="KW-1185">Reference proteome</keyword>
<dbReference type="UniPathway" id="UPA00142">
    <property type="reaction ID" value="UER00210"/>
</dbReference>
<dbReference type="GO" id="GO:0005737">
    <property type="term" value="C:cytoplasm"/>
    <property type="evidence" value="ECO:0007669"/>
    <property type="project" value="TreeGrafter"/>
</dbReference>
<evidence type="ECO:0000256" key="3">
    <source>
        <dbReference type="ARBA" id="ARBA00022598"/>
    </source>
</evidence>
<dbReference type="OrthoDB" id="9785415at2"/>
<dbReference type="GO" id="GO:0005524">
    <property type="term" value="F:ATP binding"/>
    <property type="evidence" value="ECO:0007669"/>
    <property type="project" value="UniProtKB-UniRule"/>
</dbReference>
<evidence type="ECO:0000256" key="1">
    <source>
        <dbReference type="ARBA" id="ARBA00001936"/>
    </source>
</evidence>
<evidence type="ECO:0000256" key="7">
    <source>
        <dbReference type="ARBA" id="ARBA00022840"/>
    </source>
</evidence>
<dbReference type="HAMAP" id="MF_00162">
    <property type="entry name" value="GSH_S"/>
    <property type="match status" value="1"/>
</dbReference>
<dbReference type="NCBIfam" id="NF009110">
    <property type="entry name" value="PRK12458.1"/>
    <property type="match status" value="1"/>
</dbReference>
<dbReference type="InterPro" id="IPR004215">
    <property type="entry name" value="GSHS_N"/>
</dbReference>
<keyword evidence="5" id="KW-0479">Metal-binding</keyword>
<keyword evidence="9" id="KW-0464">Manganese</keyword>
<comment type="caution">
    <text evidence="12">The sequence shown here is derived from an EMBL/GenBank/DDBJ whole genome shotgun (WGS) entry which is preliminary data.</text>
</comment>
<evidence type="ECO:0000256" key="8">
    <source>
        <dbReference type="ARBA" id="ARBA00022842"/>
    </source>
</evidence>
<dbReference type="GO" id="GO:0046872">
    <property type="term" value="F:metal ion binding"/>
    <property type="evidence" value="ECO:0007669"/>
    <property type="project" value="UniProtKB-KW"/>
</dbReference>
<comment type="cofactor">
    <cofactor evidence="2">
        <name>Mg(2+)</name>
        <dbReference type="ChEBI" id="CHEBI:18420"/>
    </cofactor>
</comment>
<evidence type="ECO:0000256" key="2">
    <source>
        <dbReference type="ARBA" id="ARBA00001946"/>
    </source>
</evidence>
<evidence type="ECO:0000256" key="5">
    <source>
        <dbReference type="ARBA" id="ARBA00022723"/>
    </source>
</evidence>
<dbReference type="SUPFAM" id="SSF52440">
    <property type="entry name" value="PreATP-grasp domain"/>
    <property type="match status" value="1"/>
</dbReference>
<keyword evidence="4 10" id="KW-0317">Glutathione biosynthesis</keyword>
<dbReference type="Pfam" id="PF02951">
    <property type="entry name" value="GSH-S_N"/>
    <property type="match status" value="1"/>
</dbReference>
<keyword evidence="3 10" id="KW-0436">Ligase</keyword>
<keyword evidence="8" id="KW-0460">Magnesium</keyword>
<dbReference type="AlphaFoldDB" id="A0A3E1Q6L8"/>
<dbReference type="InterPro" id="IPR004218">
    <property type="entry name" value="GSHS_ATP-bd"/>
</dbReference>
<evidence type="ECO:0000313" key="12">
    <source>
        <dbReference type="EMBL" id="RFN57770.1"/>
    </source>
</evidence>
<evidence type="ECO:0000256" key="4">
    <source>
        <dbReference type="ARBA" id="ARBA00022684"/>
    </source>
</evidence>
<dbReference type="InterPro" id="IPR016185">
    <property type="entry name" value="PreATP-grasp_dom_sf"/>
</dbReference>
<accession>A0A3E1Q6L8</accession>
<protein>
    <recommendedName>
        <fullName evidence="10">Glutathione synthetase</fullName>
        <ecNumber evidence="10">6.3.2.3</ecNumber>
    </recommendedName>
    <alternativeName>
        <fullName evidence="10">GSH synthetase</fullName>
        <shortName evidence="10">GSH-S</shortName>
        <shortName evidence="10">GSHase</shortName>
    </alternativeName>
    <alternativeName>
        <fullName evidence="10">Glutathione synthase</fullName>
    </alternativeName>
</protein>
<comment type="similarity">
    <text evidence="10">Belongs to the prokaryotic GSH synthase family.</text>
</comment>
<comment type="catalytic activity">
    <reaction evidence="10">
        <text>gamma-L-glutamyl-L-cysteine + glycine + ATP = glutathione + ADP + phosphate + H(+)</text>
        <dbReference type="Rhea" id="RHEA:13557"/>
        <dbReference type="ChEBI" id="CHEBI:15378"/>
        <dbReference type="ChEBI" id="CHEBI:30616"/>
        <dbReference type="ChEBI" id="CHEBI:43474"/>
        <dbReference type="ChEBI" id="CHEBI:57305"/>
        <dbReference type="ChEBI" id="CHEBI:57925"/>
        <dbReference type="ChEBI" id="CHEBI:58173"/>
        <dbReference type="ChEBI" id="CHEBI:456216"/>
        <dbReference type="EC" id="6.3.2.3"/>
    </reaction>
</comment>
<dbReference type="InterPro" id="IPR011761">
    <property type="entry name" value="ATP-grasp"/>
</dbReference>
<dbReference type="SUPFAM" id="SSF56059">
    <property type="entry name" value="Glutathione synthetase ATP-binding domain-like"/>
    <property type="match status" value="1"/>
</dbReference>